<dbReference type="HOGENOM" id="CLU_2205847_0_0_9"/>
<organism evidence="1 2">
    <name type="scientific">Desulforamulus ruminis (strain ATCC 23193 / DSM 2154 / NCIMB 8452 / DL)</name>
    <name type="common">Desulfotomaculum ruminis</name>
    <dbReference type="NCBI Taxonomy" id="696281"/>
    <lineage>
        <taxon>Bacteria</taxon>
        <taxon>Bacillati</taxon>
        <taxon>Bacillota</taxon>
        <taxon>Clostridia</taxon>
        <taxon>Eubacteriales</taxon>
        <taxon>Peptococcaceae</taxon>
        <taxon>Desulforamulus</taxon>
    </lineage>
</organism>
<protein>
    <submittedName>
        <fullName evidence="1">Uncharacterized protein</fullName>
    </submittedName>
</protein>
<sequence length="107" mass="12837">MRYFKTQKQVREDGTVQYGNLPVHFVIGYEGESEVVFPLEDQVELPDHAELQEISPEEYMQFIDFLREQDRQRRIMEQEEMIKQMQRGRTKNGIRKLLNFLNAGKSR</sequence>
<name>F6DLP5_DESRL</name>
<dbReference type="STRING" id="696281.Desru_3484"/>
<evidence type="ECO:0000313" key="1">
    <source>
        <dbReference type="EMBL" id="AEG61687.1"/>
    </source>
</evidence>
<dbReference type="AlphaFoldDB" id="F6DLP5"/>
<accession>F6DLP5</accession>
<evidence type="ECO:0000313" key="2">
    <source>
        <dbReference type="Proteomes" id="UP000009234"/>
    </source>
</evidence>
<gene>
    <name evidence="1" type="ordered locus">Desru_3484</name>
</gene>
<reference evidence="1 2" key="2">
    <citation type="journal article" date="2012" name="Stand. Genomic Sci.">
        <title>Complete genome sequence of the sulfate-reducing firmicute Desulfotomaculum ruminis type strain (DL(T)).</title>
        <authorList>
            <person name="Spring S."/>
            <person name="Visser M."/>
            <person name="Lu M."/>
            <person name="Copeland A."/>
            <person name="Lapidus A."/>
            <person name="Lucas S."/>
            <person name="Cheng J.F."/>
            <person name="Han C."/>
            <person name="Tapia R."/>
            <person name="Goodwin L.A."/>
            <person name="Pitluck S."/>
            <person name="Ivanova N."/>
            <person name="Land M."/>
            <person name="Hauser L."/>
            <person name="Larimer F."/>
            <person name="Rohde M."/>
            <person name="Goker M."/>
            <person name="Detter J.C."/>
            <person name="Kyrpides N.C."/>
            <person name="Woyke T."/>
            <person name="Schaap P.J."/>
            <person name="Plugge C.M."/>
            <person name="Muyzer G."/>
            <person name="Kuever J."/>
            <person name="Pereira I.A."/>
            <person name="Parshina S.N."/>
            <person name="Bernier-Latmani R."/>
            <person name="Stams A.J."/>
            <person name="Klenk H.P."/>
        </authorList>
    </citation>
    <scope>NUCLEOTIDE SEQUENCE [LARGE SCALE GENOMIC DNA]</scope>
    <source>
        <strain evidence="2">ATCC 23193 / DSM 2154 / NCIB 8452 / DL</strain>
    </source>
</reference>
<dbReference type="KEGG" id="dru:Desru_3484"/>
<proteinExistence type="predicted"/>
<dbReference type="Proteomes" id="UP000009234">
    <property type="component" value="Chromosome"/>
</dbReference>
<dbReference type="RefSeq" id="WP_013843433.1">
    <property type="nucleotide sequence ID" value="NC_015589.1"/>
</dbReference>
<reference evidence="2" key="1">
    <citation type="submission" date="2011-05" db="EMBL/GenBank/DDBJ databases">
        <title>Complete sequence of Desulfotomaculum ruminis DSM 2154.</title>
        <authorList>
            <person name="Lucas S."/>
            <person name="Copeland A."/>
            <person name="Lapidus A."/>
            <person name="Cheng J.-F."/>
            <person name="Goodwin L."/>
            <person name="Pitluck S."/>
            <person name="Lu M."/>
            <person name="Detter J.C."/>
            <person name="Han C."/>
            <person name="Tapia R."/>
            <person name="Land M."/>
            <person name="Hauser L."/>
            <person name="Kyrpides N."/>
            <person name="Ivanova N."/>
            <person name="Mikhailova N."/>
            <person name="Pagani I."/>
            <person name="Stams A.J.M."/>
            <person name="Plugge C.M."/>
            <person name="Muyzer G."/>
            <person name="Kuever J."/>
            <person name="Parshina S.N."/>
            <person name="Ivanova A.E."/>
            <person name="Nazina T.N."/>
            <person name="Brambilla E."/>
            <person name="Spring S."/>
            <person name="Klenk H.-P."/>
            <person name="Woyke T."/>
        </authorList>
    </citation>
    <scope>NUCLEOTIDE SEQUENCE [LARGE SCALE GENOMIC DNA]</scope>
    <source>
        <strain evidence="2">ATCC 23193 / DSM 2154 / NCIB 8452 / DL</strain>
    </source>
</reference>
<dbReference type="OrthoDB" id="9851074at2"/>
<keyword evidence="2" id="KW-1185">Reference proteome</keyword>
<dbReference type="EMBL" id="CP002780">
    <property type="protein sequence ID" value="AEG61687.1"/>
    <property type="molecule type" value="Genomic_DNA"/>
</dbReference>